<evidence type="ECO:0000256" key="3">
    <source>
        <dbReference type="ARBA" id="ARBA00022729"/>
    </source>
</evidence>
<protein>
    <submittedName>
        <fullName evidence="7">Serine protease</fullName>
    </submittedName>
</protein>
<reference evidence="7" key="1">
    <citation type="submission" date="2013-06" db="EMBL/GenBank/DDBJ databases">
        <title>Digestome of Lygus lineolaris.</title>
        <authorList>
            <person name="Perera O.P."/>
        </authorList>
    </citation>
    <scope>NUCLEOTIDE SEQUENCE</scope>
</reference>
<feature type="chain" id="PRO_5008247241" evidence="6">
    <location>
        <begin position="22"/>
        <end position="495"/>
    </location>
</feature>
<dbReference type="InterPro" id="IPR042269">
    <property type="entry name" value="Ser_carbopepase_S28_SKS"/>
</dbReference>
<evidence type="ECO:0000256" key="6">
    <source>
        <dbReference type="SAM" id="SignalP"/>
    </source>
</evidence>
<feature type="signal peptide" evidence="6">
    <location>
        <begin position="1"/>
        <end position="21"/>
    </location>
</feature>
<evidence type="ECO:0000256" key="2">
    <source>
        <dbReference type="ARBA" id="ARBA00022670"/>
    </source>
</evidence>
<evidence type="ECO:0000256" key="1">
    <source>
        <dbReference type="ARBA" id="ARBA00011079"/>
    </source>
</evidence>
<dbReference type="InterPro" id="IPR008758">
    <property type="entry name" value="Peptidase_S28"/>
</dbReference>
<dbReference type="SUPFAM" id="SSF53474">
    <property type="entry name" value="alpha/beta-Hydrolases"/>
    <property type="match status" value="2"/>
</dbReference>
<dbReference type="Pfam" id="PF05577">
    <property type="entry name" value="Peptidase_S28"/>
    <property type="match status" value="1"/>
</dbReference>
<dbReference type="EMBL" id="KF208737">
    <property type="protein sequence ID" value="AHY81296.1"/>
    <property type="molecule type" value="mRNA"/>
</dbReference>
<comment type="similarity">
    <text evidence="1">Belongs to the peptidase S28 family.</text>
</comment>
<name>A0A184WFY2_LYGLI</name>
<dbReference type="InterPro" id="IPR029058">
    <property type="entry name" value="AB_hydrolase_fold"/>
</dbReference>
<sequence length="495" mass="56083">MFRAYCSLLLFIVLSYKLVSGRNFSWNHSLGSIGLPGVVEKSSLPPDQWFLQRLDHFDPTNPGTWWQKYQTNETWFEKLIRIVRFSSMISGEGPMAGEWMVMGSWLESAQKFKSLCFQLEHRYYGESSPVEDVSVKGLRYLSSEQALADIAYFIESMNERYKLTPKNKWVVFGGSYAGSLAAWARLKYPHLIHAAVSTSGPLLAEGDFKEYNNVVRKSLSASSQSCANNIHQAALKLEQILQKLDEAEVKMISEKFKVCGTLDVRNQKDIVFFVFQVAASIQGIVQDNKDWNPGNVASYTVDDLCKIMNNETIGSVLDRYAAVHSLTSGGAGSQCVINTHYDDFVRIMRSMTGSANFFRSWVYQTCTEFGFYQTSSNRNSLFGSLLKLQFYIDQCKDIYGEDFERNRLIEGTKRTNLLYGNKKIKVSRVVFVHGSLDPWHVLGKYESNEPETPVILIDGTAHCADMYPASPDDPPQLVSARKRIDELIGKWLSAE</sequence>
<dbReference type="GO" id="GO:0008239">
    <property type="term" value="F:dipeptidyl-peptidase activity"/>
    <property type="evidence" value="ECO:0007669"/>
    <property type="project" value="TreeGrafter"/>
</dbReference>
<accession>A0A184WFY2</accession>
<organism evidence="7">
    <name type="scientific">Lygus lineolaris</name>
    <name type="common">Tarnished plant bug</name>
    <dbReference type="NCBI Taxonomy" id="50650"/>
    <lineage>
        <taxon>Eukaryota</taxon>
        <taxon>Metazoa</taxon>
        <taxon>Ecdysozoa</taxon>
        <taxon>Arthropoda</taxon>
        <taxon>Hexapoda</taxon>
        <taxon>Insecta</taxon>
        <taxon>Pterygota</taxon>
        <taxon>Neoptera</taxon>
        <taxon>Paraneoptera</taxon>
        <taxon>Hemiptera</taxon>
        <taxon>Heteroptera</taxon>
        <taxon>Panheteroptera</taxon>
        <taxon>Cimicomorpha</taxon>
        <taxon>Miridae</taxon>
        <taxon>Mirini</taxon>
        <taxon>Lygus</taxon>
    </lineage>
</organism>
<evidence type="ECO:0000313" key="7">
    <source>
        <dbReference type="EMBL" id="AHY81296.1"/>
    </source>
</evidence>
<dbReference type="GO" id="GO:0070008">
    <property type="term" value="F:serine-type exopeptidase activity"/>
    <property type="evidence" value="ECO:0007669"/>
    <property type="project" value="InterPro"/>
</dbReference>
<dbReference type="PANTHER" id="PTHR11010:SF117">
    <property type="entry name" value="SERINE PROTEASE 16"/>
    <property type="match status" value="1"/>
</dbReference>
<dbReference type="GO" id="GO:0006508">
    <property type="term" value="P:proteolysis"/>
    <property type="evidence" value="ECO:0007669"/>
    <property type="project" value="UniProtKB-KW"/>
</dbReference>
<dbReference type="Gene3D" id="1.20.120.980">
    <property type="entry name" value="Serine carboxypeptidase S28, SKS domain"/>
    <property type="match status" value="1"/>
</dbReference>
<dbReference type="PANTHER" id="PTHR11010">
    <property type="entry name" value="PROTEASE S28 PRO-X CARBOXYPEPTIDASE-RELATED"/>
    <property type="match status" value="1"/>
</dbReference>
<evidence type="ECO:0000256" key="5">
    <source>
        <dbReference type="ARBA" id="ARBA00023180"/>
    </source>
</evidence>
<evidence type="ECO:0000256" key="4">
    <source>
        <dbReference type="ARBA" id="ARBA00022801"/>
    </source>
</evidence>
<proteinExistence type="evidence at transcript level"/>
<keyword evidence="3 6" id="KW-0732">Signal</keyword>
<keyword evidence="2 7" id="KW-0645">Protease</keyword>
<keyword evidence="4" id="KW-0378">Hydrolase</keyword>
<keyword evidence="5" id="KW-0325">Glycoprotein</keyword>
<dbReference type="AlphaFoldDB" id="A0A184WFY2"/>
<dbReference type="Gene3D" id="3.40.50.1820">
    <property type="entry name" value="alpha/beta hydrolase"/>
    <property type="match status" value="1"/>
</dbReference>